<feature type="non-terminal residue" evidence="1">
    <location>
        <position position="1"/>
    </location>
</feature>
<evidence type="ECO:0000313" key="2">
    <source>
        <dbReference type="Proteomes" id="UP000789525"/>
    </source>
</evidence>
<proteinExistence type="predicted"/>
<dbReference type="EMBL" id="CAJVPT010007446">
    <property type="protein sequence ID" value="CAG8541824.1"/>
    <property type="molecule type" value="Genomic_DNA"/>
</dbReference>
<organism evidence="1 2">
    <name type="scientific">Acaulospora colombiana</name>
    <dbReference type="NCBI Taxonomy" id="27376"/>
    <lineage>
        <taxon>Eukaryota</taxon>
        <taxon>Fungi</taxon>
        <taxon>Fungi incertae sedis</taxon>
        <taxon>Mucoromycota</taxon>
        <taxon>Glomeromycotina</taxon>
        <taxon>Glomeromycetes</taxon>
        <taxon>Diversisporales</taxon>
        <taxon>Acaulosporaceae</taxon>
        <taxon>Acaulospora</taxon>
    </lineage>
</organism>
<sequence length="46" mass="5381">SKRYNSEKRQNLKEAKLQVLDSIQIYYLIDNSIINNLSVKSIQPSK</sequence>
<reference evidence="1" key="1">
    <citation type="submission" date="2021-06" db="EMBL/GenBank/DDBJ databases">
        <authorList>
            <person name="Kallberg Y."/>
            <person name="Tangrot J."/>
            <person name="Rosling A."/>
        </authorList>
    </citation>
    <scope>NUCLEOTIDE SEQUENCE</scope>
    <source>
        <strain evidence="1">CL356</strain>
    </source>
</reference>
<keyword evidence="2" id="KW-1185">Reference proteome</keyword>
<gene>
    <name evidence="1" type="ORF">ACOLOM_LOCUS4503</name>
</gene>
<protein>
    <submittedName>
        <fullName evidence="1">1302_t:CDS:1</fullName>
    </submittedName>
</protein>
<comment type="caution">
    <text evidence="1">The sequence shown here is derived from an EMBL/GenBank/DDBJ whole genome shotgun (WGS) entry which is preliminary data.</text>
</comment>
<name>A0ACA9LNZ9_9GLOM</name>
<dbReference type="Proteomes" id="UP000789525">
    <property type="component" value="Unassembled WGS sequence"/>
</dbReference>
<accession>A0ACA9LNZ9</accession>
<evidence type="ECO:0000313" key="1">
    <source>
        <dbReference type="EMBL" id="CAG8541824.1"/>
    </source>
</evidence>